<comment type="caution">
    <text evidence="2">The sequence shown here is derived from an EMBL/GenBank/DDBJ whole genome shotgun (WGS) entry which is preliminary data.</text>
</comment>
<evidence type="ECO:0000313" key="3">
    <source>
        <dbReference type="Proteomes" id="UP001461498"/>
    </source>
</evidence>
<dbReference type="EMBL" id="JAPXFL010000007">
    <property type="protein sequence ID" value="KAK9504460.1"/>
    <property type="molecule type" value="Genomic_DNA"/>
</dbReference>
<protein>
    <submittedName>
        <fullName evidence="2">Uncharacterized protein</fullName>
    </submittedName>
</protein>
<name>A0AAW1D3Z9_9HEMI</name>
<feature type="region of interest" description="Disordered" evidence="1">
    <location>
        <begin position="74"/>
        <end position="111"/>
    </location>
</feature>
<dbReference type="Proteomes" id="UP001461498">
    <property type="component" value="Unassembled WGS sequence"/>
</dbReference>
<accession>A0AAW1D3Z9</accession>
<proteinExistence type="predicted"/>
<feature type="compositionally biased region" description="Polar residues" evidence="1">
    <location>
        <begin position="74"/>
        <end position="102"/>
    </location>
</feature>
<keyword evidence="3" id="KW-1185">Reference proteome</keyword>
<sequence length="173" mass="19480">MDSRSVLEQGIVLERQHAPPEWIDSRINVMTEDSHITSANGLVRLRARKCYIVWMDQIEITTINRSVLRSDELNSLNPDPTAKQGNASTSQASGTATNNVAHSSDDNGSKSILNGIEIKETDIREYLDWIRHAGHVLSNNPQKHPNRSFTPLHPQPSTSRIPQEYKQSTSRTR</sequence>
<organism evidence="2 3">
    <name type="scientific">Rhynocoris fuscipes</name>
    <dbReference type="NCBI Taxonomy" id="488301"/>
    <lineage>
        <taxon>Eukaryota</taxon>
        <taxon>Metazoa</taxon>
        <taxon>Ecdysozoa</taxon>
        <taxon>Arthropoda</taxon>
        <taxon>Hexapoda</taxon>
        <taxon>Insecta</taxon>
        <taxon>Pterygota</taxon>
        <taxon>Neoptera</taxon>
        <taxon>Paraneoptera</taxon>
        <taxon>Hemiptera</taxon>
        <taxon>Heteroptera</taxon>
        <taxon>Panheteroptera</taxon>
        <taxon>Cimicomorpha</taxon>
        <taxon>Reduviidae</taxon>
        <taxon>Harpactorinae</taxon>
        <taxon>Harpactorini</taxon>
        <taxon>Rhynocoris</taxon>
    </lineage>
</organism>
<gene>
    <name evidence="2" type="ORF">O3M35_010784</name>
</gene>
<evidence type="ECO:0000313" key="2">
    <source>
        <dbReference type="EMBL" id="KAK9504460.1"/>
    </source>
</evidence>
<evidence type="ECO:0000256" key="1">
    <source>
        <dbReference type="SAM" id="MobiDB-lite"/>
    </source>
</evidence>
<feature type="region of interest" description="Disordered" evidence="1">
    <location>
        <begin position="137"/>
        <end position="173"/>
    </location>
</feature>
<reference evidence="2 3" key="1">
    <citation type="submission" date="2022-12" db="EMBL/GenBank/DDBJ databases">
        <title>Chromosome-level genome assembly of true bugs.</title>
        <authorList>
            <person name="Ma L."/>
            <person name="Li H."/>
        </authorList>
    </citation>
    <scope>NUCLEOTIDE SEQUENCE [LARGE SCALE GENOMIC DNA]</scope>
    <source>
        <strain evidence="2">Lab_2022b</strain>
    </source>
</reference>
<dbReference type="AlphaFoldDB" id="A0AAW1D3Z9"/>